<dbReference type="AlphaFoldDB" id="R7TEB8"/>
<dbReference type="GO" id="GO:0005789">
    <property type="term" value="C:endoplasmic reticulum membrane"/>
    <property type="evidence" value="ECO:0007669"/>
    <property type="project" value="InterPro"/>
</dbReference>
<proteinExistence type="inferred from homology"/>
<keyword evidence="6" id="KW-0472">Membrane</keyword>
<keyword evidence="10" id="KW-1185">Reference proteome</keyword>
<evidence type="ECO:0000313" key="9">
    <source>
        <dbReference type="EnsemblMetazoa" id="CapteP199984"/>
    </source>
</evidence>
<dbReference type="Gene3D" id="2.60.40.10">
    <property type="entry name" value="Immunoglobulins"/>
    <property type="match status" value="1"/>
</dbReference>
<evidence type="ECO:0000313" key="10">
    <source>
        <dbReference type="Proteomes" id="UP000014760"/>
    </source>
</evidence>
<reference evidence="9" key="3">
    <citation type="submission" date="2015-06" db="UniProtKB">
        <authorList>
            <consortium name="EnsemblMetazoa"/>
        </authorList>
    </citation>
    <scope>IDENTIFICATION</scope>
</reference>
<dbReference type="PANTHER" id="PTHR10809">
    <property type="entry name" value="VESICLE-ASSOCIATED MEMBRANE PROTEIN-ASSOCIATED PROTEIN"/>
    <property type="match status" value="1"/>
</dbReference>
<dbReference type="EMBL" id="AMQN01013458">
    <property type="status" value="NOT_ANNOTATED_CDS"/>
    <property type="molecule type" value="Genomic_DNA"/>
</dbReference>
<dbReference type="HOGENOM" id="CLU_032848_4_1_1"/>
<dbReference type="GO" id="GO:0033149">
    <property type="term" value="F:FFAT motif binding"/>
    <property type="evidence" value="ECO:0007669"/>
    <property type="project" value="TreeGrafter"/>
</dbReference>
<dbReference type="FunFam" id="2.60.40.10:FF:000334">
    <property type="entry name" value="vesicle-associated membrane protein-associated protein A isoform X1"/>
    <property type="match status" value="1"/>
</dbReference>
<feature type="domain" description="MSP" evidence="7">
    <location>
        <begin position="7"/>
        <end position="124"/>
    </location>
</feature>
<gene>
    <name evidence="8" type="ORF">CAPTEDRAFT_199984</name>
</gene>
<dbReference type="GO" id="GO:0090158">
    <property type="term" value="P:endoplasmic reticulum membrane organization"/>
    <property type="evidence" value="ECO:0007669"/>
    <property type="project" value="TreeGrafter"/>
</dbReference>
<dbReference type="EnsemblMetazoa" id="CapteT199984">
    <property type="protein sequence ID" value="CapteP199984"/>
    <property type="gene ID" value="CapteG199984"/>
</dbReference>
<dbReference type="InterPro" id="IPR016763">
    <property type="entry name" value="VAP"/>
</dbReference>
<reference evidence="8 10" key="2">
    <citation type="journal article" date="2013" name="Nature">
        <title>Insights into bilaterian evolution from three spiralian genomes.</title>
        <authorList>
            <person name="Simakov O."/>
            <person name="Marletaz F."/>
            <person name="Cho S.J."/>
            <person name="Edsinger-Gonzales E."/>
            <person name="Havlak P."/>
            <person name="Hellsten U."/>
            <person name="Kuo D.H."/>
            <person name="Larsson T."/>
            <person name="Lv J."/>
            <person name="Arendt D."/>
            <person name="Savage R."/>
            <person name="Osoegawa K."/>
            <person name="de Jong P."/>
            <person name="Grimwood J."/>
            <person name="Chapman J.A."/>
            <person name="Shapiro H."/>
            <person name="Aerts A."/>
            <person name="Otillar R.P."/>
            <person name="Terry A.Y."/>
            <person name="Boore J.L."/>
            <person name="Grigoriev I.V."/>
            <person name="Lindberg D.R."/>
            <person name="Seaver E.C."/>
            <person name="Weisblat D.A."/>
            <person name="Putnam N.H."/>
            <person name="Rokhsar D.S."/>
        </authorList>
    </citation>
    <scope>NUCLEOTIDE SEQUENCE</scope>
    <source>
        <strain evidence="8 10">I ESC-2004</strain>
    </source>
</reference>
<dbReference type="PROSITE" id="PS50202">
    <property type="entry name" value="MSP"/>
    <property type="match status" value="1"/>
</dbReference>
<dbReference type="OrthoDB" id="264603at2759"/>
<organism evidence="8">
    <name type="scientific">Capitella teleta</name>
    <name type="common">Polychaete worm</name>
    <dbReference type="NCBI Taxonomy" id="283909"/>
    <lineage>
        <taxon>Eukaryota</taxon>
        <taxon>Metazoa</taxon>
        <taxon>Spiralia</taxon>
        <taxon>Lophotrochozoa</taxon>
        <taxon>Annelida</taxon>
        <taxon>Polychaeta</taxon>
        <taxon>Sedentaria</taxon>
        <taxon>Scolecida</taxon>
        <taxon>Capitellidae</taxon>
        <taxon>Capitella</taxon>
    </lineage>
</organism>
<dbReference type="EMBL" id="AMQN01013459">
    <property type="status" value="NOT_ANNOTATED_CDS"/>
    <property type="molecule type" value="Genomic_DNA"/>
</dbReference>
<protein>
    <recommendedName>
        <fullName evidence="7">MSP domain-containing protein</fullName>
    </recommendedName>
</protein>
<dbReference type="PANTHER" id="PTHR10809:SF6">
    <property type="entry name" value="AT11025P-RELATED"/>
    <property type="match status" value="1"/>
</dbReference>
<keyword evidence="5" id="KW-0175">Coiled coil</keyword>
<dbReference type="InterPro" id="IPR013783">
    <property type="entry name" value="Ig-like_fold"/>
</dbReference>
<dbReference type="EMBL" id="KB310236">
    <property type="protein sequence ID" value="ELT92113.1"/>
    <property type="molecule type" value="Genomic_DNA"/>
</dbReference>
<evidence type="ECO:0000256" key="4">
    <source>
        <dbReference type="ARBA" id="ARBA00022989"/>
    </source>
</evidence>
<dbReference type="InterPro" id="IPR008962">
    <property type="entry name" value="PapD-like_sf"/>
</dbReference>
<keyword evidence="3" id="KW-0812">Transmembrane</keyword>
<reference evidence="10" key="1">
    <citation type="submission" date="2012-12" db="EMBL/GenBank/DDBJ databases">
        <authorList>
            <person name="Hellsten U."/>
            <person name="Grimwood J."/>
            <person name="Chapman J.A."/>
            <person name="Shapiro H."/>
            <person name="Aerts A."/>
            <person name="Otillar R.P."/>
            <person name="Terry A.Y."/>
            <person name="Boore J.L."/>
            <person name="Simakov O."/>
            <person name="Marletaz F."/>
            <person name="Cho S.-J."/>
            <person name="Edsinger-Gonzales E."/>
            <person name="Havlak P."/>
            <person name="Kuo D.-H."/>
            <person name="Larsson T."/>
            <person name="Lv J."/>
            <person name="Arendt D."/>
            <person name="Savage R."/>
            <person name="Osoegawa K."/>
            <person name="de Jong P."/>
            <person name="Lindberg D.R."/>
            <person name="Seaver E.C."/>
            <person name="Weisblat D.A."/>
            <person name="Putnam N.H."/>
            <person name="Grigoriev I.V."/>
            <person name="Rokhsar D.S."/>
        </authorList>
    </citation>
    <scope>NUCLEOTIDE SEQUENCE</scope>
    <source>
        <strain evidence="10">I ESC-2004</strain>
    </source>
</reference>
<comment type="subcellular location">
    <subcellularLocation>
        <location evidence="1">Membrane</location>
        <topology evidence="1">Single-pass type IV membrane protein</topology>
    </subcellularLocation>
</comment>
<evidence type="ECO:0000256" key="2">
    <source>
        <dbReference type="ARBA" id="ARBA00008932"/>
    </source>
</evidence>
<dbReference type="STRING" id="283909.R7TEB8"/>
<evidence type="ECO:0000256" key="3">
    <source>
        <dbReference type="ARBA" id="ARBA00022692"/>
    </source>
</evidence>
<dbReference type="Pfam" id="PF00635">
    <property type="entry name" value="Motile_Sperm"/>
    <property type="match status" value="1"/>
</dbReference>
<accession>R7TEB8</accession>
<keyword evidence="4" id="KW-1133">Transmembrane helix</keyword>
<dbReference type="GO" id="GO:0005886">
    <property type="term" value="C:plasma membrane"/>
    <property type="evidence" value="ECO:0007669"/>
    <property type="project" value="TreeGrafter"/>
</dbReference>
<dbReference type="EMBL" id="AMQN01013460">
    <property type="status" value="NOT_ANNOTATED_CDS"/>
    <property type="molecule type" value="Genomic_DNA"/>
</dbReference>
<evidence type="ECO:0000256" key="1">
    <source>
        <dbReference type="ARBA" id="ARBA00004211"/>
    </source>
</evidence>
<comment type="similarity">
    <text evidence="2">Belongs to the VAMP-associated protein (VAP) (TC 9.B.17) family.</text>
</comment>
<dbReference type="FunCoup" id="R7TEB8">
    <property type="interactions" value="41"/>
</dbReference>
<dbReference type="GO" id="GO:0061817">
    <property type="term" value="P:endoplasmic reticulum-plasma membrane tethering"/>
    <property type="evidence" value="ECO:0007669"/>
    <property type="project" value="TreeGrafter"/>
</dbReference>
<dbReference type="InterPro" id="IPR000535">
    <property type="entry name" value="MSP_dom"/>
</dbReference>
<evidence type="ECO:0000313" key="8">
    <source>
        <dbReference type="EMBL" id="ELT92113.1"/>
    </source>
</evidence>
<dbReference type="OMA" id="XSTSAAS"/>
<evidence type="ECO:0000256" key="6">
    <source>
        <dbReference type="ARBA" id="ARBA00023136"/>
    </source>
</evidence>
<dbReference type="Proteomes" id="UP000014760">
    <property type="component" value="Unassembled WGS sequence"/>
</dbReference>
<sequence length="134" mass="15555">MSKPDQILVLEPNNELRFRGPFTDVVMTELKLSNPTEKRVCFKVKTTAPKRYCVRPNSGIIEPGGKVAVSLMLQPFTYDPKEKNKHKFMVLTMVAPDEFESQDALWKEMPQDQLMDSKLKCVFEMPESEQVRRF</sequence>
<name>R7TEB8_CAPTE</name>
<evidence type="ECO:0000259" key="7">
    <source>
        <dbReference type="PROSITE" id="PS50202"/>
    </source>
</evidence>
<dbReference type="SUPFAM" id="SSF49354">
    <property type="entry name" value="PapD-like"/>
    <property type="match status" value="1"/>
</dbReference>
<evidence type="ECO:0000256" key="5">
    <source>
        <dbReference type="ARBA" id="ARBA00023054"/>
    </source>
</evidence>